<organism evidence="1 2">
    <name type="scientific">Acanthamoeba polyphaga mimivirus Kroon</name>
    <dbReference type="NCBI Taxonomy" id="3069720"/>
    <lineage>
        <taxon>Viruses</taxon>
        <taxon>Varidnaviria</taxon>
        <taxon>Bamfordvirae</taxon>
        <taxon>Nucleocytoviricota</taxon>
        <taxon>Megaviricetes</taxon>
        <taxon>Imitervirales</taxon>
        <taxon>Mimiviridae</taxon>
        <taxon>Megamimivirinae</taxon>
        <taxon>Mimivirus</taxon>
        <taxon>Mimivirus lagoaense</taxon>
    </lineage>
</organism>
<dbReference type="EMBL" id="KM982402">
    <property type="protein sequence ID" value="AKI79965.1"/>
    <property type="molecule type" value="Genomic_DNA"/>
</dbReference>
<accession>A0A0G2Y2G7</accession>
<reference evidence="1 2" key="1">
    <citation type="submission" date="2014-10" db="EMBL/GenBank/DDBJ databases">
        <title>Pan-genome analysis of Brazilian lineage A amoebal mimiviruses.</title>
        <authorList>
            <person name="Assis F.L."/>
            <person name="Abrahao J.S."/>
            <person name="Kroon E.G."/>
            <person name="Dornas F.P."/>
            <person name="Andrade K.R."/>
            <person name="Borato P.V.M."/>
            <person name="Pilotto M.R."/>
            <person name="Benamar S."/>
            <person name="LaScola B."/>
            <person name="Colson P."/>
        </authorList>
    </citation>
    <scope>NUCLEOTIDE SEQUENCE [LARGE SCALE GENOMIC DNA]</scope>
    <source>
        <strain evidence="1 2">Kroon</strain>
    </source>
</reference>
<dbReference type="Proteomes" id="UP000240461">
    <property type="component" value="Segment"/>
</dbReference>
<proteinExistence type="predicted"/>
<evidence type="ECO:0000313" key="2">
    <source>
        <dbReference type="Proteomes" id="UP000240461"/>
    </source>
</evidence>
<evidence type="ECO:0000313" key="1">
    <source>
        <dbReference type="EMBL" id="AKI79965.1"/>
    </source>
</evidence>
<protein>
    <submittedName>
        <fullName evidence="1">Uncharacterized protein</fullName>
    </submittedName>
</protein>
<keyword evidence="2" id="KW-1185">Reference proteome</keyword>
<name>A0A0G2Y2G7_9VIRU</name>
<dbReference type="KEGG" id="vg:80513763"/>
<sequence length="288" mass="33802">MDSINPQSEFNSEEFVGRFNVIGRDRINCEYLSQLLYSAIIQNLKIKLNNKEYLIFNEYQENVFQLIDSMREFDENIIFIVFEYLASKEYHYLIDCIIMWWCLPNKNMFMSKNMYNKSYKQNIEKFNSKLTNRITHSLIESFCRDVLSKTNKIPIHCLDLLWYYMNGMAIDLDFYNSNNCVNVSIIVPEDEESADNSDSTTYVTFGINMEFILEMGIGKISYSTDPGKKNSFGNYLWQFITSEDTIDAIKSSKSFSNYRSQVLSINKNTLKYFGSDLKIPESVINKLL</sequence>